<dbReference type="PANTHER" id="PTHR30204:SF94">
    <property type="entry name" value="HEAVY METAL-DEPENDENT TRANSCRIPTIONAL REGULATOR HI_0293-RELATED"/>
    <property type="match status" value="1"/>
</dbReference>
<keyword evidence="7" id="KW-1185">Reference proteome</keyword>
<protein>
    <submittedName>
        <fullName evidence="6">Transcriptional regulator, merR family</fullName>
    </submittedName>
</protein>
<proteinExistence type="predicted"/>
<dbReference type="PRINTS" id="PR00040">
    <property type="entry name" value="HTHMERR"/>
</dbReference>
<evidence type="ECO:0000313" key="6">
    <source>
        <dbReference type="EMBL" id="BAU82436.1"/>
    </source>
</evidence>
<accession>A0A160NWQ5</accession>
<keyword evidence="2" id="KW-0238">DNA-binding</keyword>
<dbReference type="EMBL" id="AP017424">
    <property type="protein sequence ID" value="BAU82436.1"/>
    <property type="molecule type" value="Genomic_DNA"/>
</dbReference>
<dbReference type="AlphaFoldDB" id="A0A160NWQ5"/>
<dbReference type="Gene3D" id="1.10.1660.10">
    <property type="match status" value="1"/>
</dbReference>
<keyword evidence="1" id="KW-0805">Transcription regulation</keyword>
<name>A0A160NWQ5_STRLU</name>
<dbReference type="Pfam" id="PF13411">
    <property type="entry name" value="MerR_1"/>
    <property type="match status" value="1"/>
</dbReference>
<dbReference type="PROSITE" id="PS50937">
    <property type="entry name" value="HTH_MERR_2"/>
    <property type="match status" value="1"/>
</dbReference>
<dbReference type="InterPro" id="IPR047057">
    <property type="entry name" value="MerR_fam"/>
</dbReference>
<dbReference type="SUPFAM" id="SSF46955">
    <property type="entry name" value="Putative DNA-binding domain"/>
    <property type="match status" value="1"/>
</dbReference>
<dbReference type="KEGG" id="slau:SLA_1497"/>
<dbReference type="Proteomes" id="UP000217676">
    <property type="component" value="Chromosome"/>
</dbReference>
<dbReference type="SMART" id="SM00422">
    <property type="entry name" value="HTH_MERR"/>
    <property type="match status" value="1"/>
</dbReference>
<dbReference type="InterPro" id="IPR000551">
    <property type="entry name" value="MerR-type_HTH_dom"/>
</dbReference>
<organism evidence="6 7">
    <name type="scientific">Streptomyces laurentii</name>
    <dbReference type="NCBI Taxonomy" id="39478"/>
    <lineage>
        <taxon>Bacteria</taxon>
        <taxon>Bacillati</taxon>
        <taxon>Actinomycetota</taxon>
        <taxon>Actinomycetes</taxon>
        <taxon>Kitasatosporales</taxon>
        <taxon>Streptomycetaceae</taxon>
        <taxon>Streptomyces</taxon>
    </lineage>
</organism>
<evidence type="ECO:0000256" key="2">
    <source>
        <dbReference type="ARBA" id="ARBA00023125"/>
    </source>
</evidence>
<dbReference type="GO" id="GO:0003677">
    <property type="term" value="F:DNA binding"/>
    <property type="evidence" value="ECO:0007669"/>
    <property type="project" value="UniProtKB-KW"/>
</dbReference>
<feature type="domain" description="HTH merR-type" evidence="5">
    <location>
        <begin position="3"/>
        <end position="71"/>
    </location>
</feature>
<evidence type="ECO:0000313" key="7">
    <source>
        <dbReference type="Proteomes" id="UP000217676"/>
    </source>
</evidence>
<keyword evidence="3" id="KW-0804">Transcription</keyword>
<sequence length="159" mass="16218">MGSLRIGELARRTGTTTRALRHYEQAGLIASARAANGYRVYEEGAVVRVSNIRYLLGVGLTLEDVTAFASCLDGHMPARAPSAQGLAIARERLAVLDARIAAQTEARDRLAAALASQSAAQSGAQSGARVGSEGQPAFPAGAQAGAGSSTDIGAPLGSR</sequence>
<evidence type="ECO:0000256" key="4">
    <source>
        <dbReference type="SAM" id="MobiDB-lite"/>
    </source>
</evidence>
<dbReference type="InterPro" id="IPR009061">
    <property type="entry name" value="DNA-bd_dom_put_sf"/>
</dbReference>
<evidence type="ECO:0000256" key="3">
    <source>
        <dbReference type="ARBA" id="ARBA00023163"/>
    </source>
</evidence>
<feature type="region of interest" description="Disordered" evidence="4">
    <location>
        <begin position="123"/>
        <end position="159"/>
    </location>
</feature>
<evidence type="ECO:0000259" key="5">
    <source>
        <dbReference type="PROSITE" id="PS50937"/>
    </source>
</evidence>
<reference evidence="6 7" key="1">
    <citation type="journal article" date="2016" name="Genome Announc.">
        <title>Complete Genome Sequence of Thiostrepton-Producing Streptomyces laurentii ATCC 31255.</title>
        <authorList>
            <person name="Doi K."/>
            <person name="Fujino Y."/>
            <person name="Nagayoshi Y."/>
            <person name="Ohshima T."/>
            <person name="Ogata S."/>
        </authorList>
    </citation>
    <scope>NUCLEOTIDE SEQUENCE [LARGE SCALE GENOMIC DNA]</scope>
    <source>
        <strain evidence="6 7">ATCC 31255</strain>
    </source>
</reference>
<dbReference type="GO" id="GO:0003700">
    <property type="term" value="F:DNA-binding transcription factor activity"/>
    <property type="evidence" value="ECO:0007669"/>
    <property type="project" value="InterPro"/>
</dbReference>
<gene>
    <name evidence="6" type="ORF">SLA_1497</name>
</gene>
<dbReference type="PANTHER" id="PTHR30204">
    <property type="entry name" value="REDOX-CYCLING DRUG-SENSING TRANSCRIPTIONAL ACTIVATOR SOXR"/>
    <property type="match status" value="1"/>
</dbReference>
<evidence type="ECO:0000256" key="1">
    <source>
        <dbReference type="ARBA" id="ARBA00023015"/>
    </source>
</evidence>
<feature type="compositionally biased region" description="Low complexity" evidence="4">
    <location>
        <begin position="123"/>
        <end position="147"/>
    </location>
</feature>